<evidence type="ECO:0000313" key="7">
    <source>
        <dbReference type="Proteomes" id="UP001458415"/>
    </source>
</evidence>
<dbReference type="SUPFAM" id="SSF46689">
    <property type="entry name" value="Homeodomain-like"/>
    <property type="match status" value="1"/>
</dbReference>
<dbReference type="SUPFAM" id="SSF48498">
    <property type="entry name" value="Tetracyclin repressor-like, C-terminal domain"/>
    <property type="match status" value="1"/>
</dbReference>
<protein>
    <submittedName>
        <fullName evidence="6">TetR/AcrR family transcriptional regulator</fullName>
    </submittedName>
</protein>
<reference evidence="6 7" key="1">
    <citation type="submission" date="2024-06" db="EMBL/GenBank/DDBJ databases">
        <title>The Natural Products Discovery Center: Release of the First 8490 Sequenced Strains for Exploring Actinobacteria Biosynthetic Diversity.</title>
        <authorList>
            <person name="Kalkreuter E."/>
            <person name="Kautsar S.A."/>
            <person name="Yang D."/>
            <person name="Bader C.D."/>
            <person name="Teijaro C.N."/>
            <person name="Fluegel L."/>
            <person name="Davis C.M."/>
            <person name="Simpson J.R."/>
            <person name="Lauterbach L."/>
            <person name="Steele A.D."/>
            <person name="Gui C."/>
            <person name="Meng S."/>
            <person name="Li G."/>
            <person name="Viehrig K."/>
            <person name="Ye F."/>
            <person name="Su P."/>
            <person name="Kiefer A.F."/>
            <person name="Nichols A."/>
            <person name="Cepeda A.J."/>
            <person name="Yan W."/>
            <person name="Fan B."/>
            <person name="Jiang Y."/>
            <person name="Adhikari A."/>
            <person name="Zheng C.-J."/>
            <person name="Schuster L."/>
            <person name="Cowan T.M."/>
            <person name="Smanski M.J."/>
            <person name="Chevrette M.G."/>
            <person name="De Carvalho L.P.S."/>
            <person name="Shen B."/>
        </authorList>
    </citation>
    <scope>NUCLEOTIDE SEQUENCE [LARGE SCALE GENOMIC DNA]</scope>
    <source>
        <strain evidence="6 7">NPDC000634</strain>
    </source>
</reference>
<dbReference type="PROSITE" id="PS50977">
    <property type="entry name" value="HTH_TETR_2"/>
    <property type="match status" value="1"/>
</dbReference>
<dbReference type="InterPro" id="IPR050109">
    <property type="entry name" value="HTH-type_TetR-like_transc_reg"/>
</dbReference>
<dbReference type="InterPro" id="IPR041490">
    <property type="entry name" value="KstR2_TetR_C"/>
</dbReference>
<keyword evidence="2 4" id="KW-0238">DNA-binding</keyword>
<dbReference type="Gene3D" id="1.10.357.10">
    <property type="entry name" value="Tetracycline Repressor, domain 2"/>
    <property type="match status" value="1"/>
</dbReference>
<dbReference type="Pfam" id="PF00440">
    <property type="entry name" value="TetR_N"/>
    <property type="match status" value="1"/>
</dbReference>
<gene>
    <name evidence="6" type="ORF">ABT317_47965</name>
</gene>
<dbReference type="PANTHER" id="PTHR30055">
    <property type="entry name" value="HTH-TYPE TRANSCRIPTIONAL REGULATOR RUTR"/>
    <property type="match status" value="1"/>
</dbReference>
<feature type="DNA-binding region" description="H-T-H motif" evidence="4">
    <location>
        <begin position="17"/>
        <end position="36"/>
    </location>
</feature>
<keyword evidence="1" id="KW-0805">Transcription regulation</keyword>
<organism evidence="6 7">
    <name type="scientific">Streptomyces carpinensis</name>
    <dbReference type="NCBI Taxonomy" id="66369"/>
    <lineage>
        <taxon>Bacteria</taxon>
        <taxon>Bacillati</taxon>
        <taxon>Actinomycetota</taxon>
        <taxon>Actinomycetes</taxon>
        <taxon>Kitasatosporales</taxon>
        <taxon>Streptomycetaceae</taxon>
        <taxon>Streptomyces</taxon>
    </lineage>
</organism>
<dbReference type="InterPro" id="IPR001647">
    <property type="entry name" value="HTH_TetR"/>
</dbReference>
<sequence length="183" mass="20973">MDAALTLFAERGYLGTSMRDIASQLGMRAPSLYNHLESKQELLQDIMLRTMEDLFADHRAAIATTNDVAEQLRRAMEAHVRYHARHPREVRIGNAEIWNLEQPAQDRVRKLRRDYARSWQDVINRGVDEGRFQTPSPQLASYAMLEMGIGISLWYHEGGRLSESQLAYYYGDMALRLVSAESG</sequence>
<accession>A0ABV1WLG2</accession>
<keyword evidence="7" id="KW-1185">Reference proteome</keyword>
<evidence type="ECO:0000313" key="6">
    <source>
        <dbReference type="EMBL" id="MER6984487.1"/>
    </source>
</evidence>
<feature type="domain" description="HTH tetR-type" evidence="5">
    <location>
        <begin position="1"/>
        <end position="54"/>
    </location>
</feature>
<keyword evidence="3" id="KW-0804">Transcription</keyword>
<evidence type="ECO:0000256" key="1">
    <source>
        <dbReference type="ARBA" id="ARBA00023015"/>
    </source>
</evidence>
<dbReference type="InterPro" id="IPR036271">
    <property type="entry name" value="Tet_transcr_reg_TetR-rel_C_sf"/>
</dbReference>
<evidence type="ECO:0000256" key="4">
    <source>
        <dbReference type="PROSITE-ProRule" id="PRU00335"/>
    </source>
</evidence>
<dbReference type="InterPro" id="IPR009057">
    <property type="entry name" value="Homeodomain-like_sf"/>
</dbReference>
<comment type="caution">
    <text evidence="6">The sequence shown here is derived from an EMBL/GenBank/DDBJ whole genome shotgun (WGS) entry which is preliminary data.</text>
</comment>
<name>A0ABV1WLG2_9ACTN</name>
<evidence type="ECO:0000259" key="5">
    <source>
        <dbReference type="PROSITE" id="PS50977"/>
    </source>
</evidence>
<proteinExistence type="predicted"/>
<dbReference type="Proteomes" id="UP001458415">
    <property type="component" value="Unassembled WGS sequence"/>
</dbReference>
<evidence type="ECO:0000256" key="2">
    <source>
        <dbReference type="ARBA" id="ARBA00023125"/>
    </source>
</evidence>
<dbReference type="EMBL" id="JBEPCU010001844">
    <property type="protein sequence ID" value="MER6984487.1"/>
    <property type="molecule type" value="Genomic_DNA"/>
</dbReference>
<evidence type="ECO:0000256" key="3">
    <source>
        <dbReference type="ARBA" id="ARBA00023163"/>
    </source>
</evidence>
<dbReference type="Pfam" id="PF17932">
    <property type="entry name" value="TetR_C_24"/>
    <property type="match status" value="1"/>
</dbReference>
<dbReference type="RefSeq" id="WP_086728832.1">
    <property type="nucleotide sequence ID" value="NZ_MUBM01000266.1"/>
</dbReference>
<dbReference type="PANTHER" id="PTHR30055:SF240">
    <property type="entry name" value="HTH-TYPE TRANSCRIPTIONAL REGULATOR ACRR"/>
    <property type="match status" value="1"/>
</dbReference>